<evidence type="ECO:0000259" key="4">
    <source>
        <dbReference type="PROSITE" id="PS50089"/>
    </source>
</evidence>
<feature type="compositionally biased region" description="Basic and acidic residues" evidence="3">
    <location>
        <begin position="436"/>
        <end position="448"/>
    </location>
</feature>
<keyword evidence="2" id="KW-0175">Coiled coil</keyword>
<dbReference type="SUPFAM" id="SSF57850">
    <property type="entry name" value="RING/U-box"/>
    <property type="match status" value="1"/>
</dbReference>
<feature type="compositionally biased region" description="Low complexity" evidence="3">
    <location>
        <begin position="366"/>
        <end position="380"/>
    </location>
</feature>
<evidence type="ECO:0000256" key="3">
    <source>
        <dbReference type="SAM" id="MobiDB-lite"/>
    </source>
</evidence>
<feature type="coiled-coil region" evidence="2">
    <location>
        <begin position="177"/>
        <end position="232"/>
    </location>
</feature>
<dbReference type="SMART" id="SM00184">
    <property type="entry name" value="RING"/>
    <property type="match status" value="1"/>
</dbReference>
<accession>A0A8H5CER9</accession>
<comment type="caution">
    <text evidence="5">The sequence shown here is derived from an EMBL/GenBank/DDBJ whole genome shotgun (WGS) entry which is preliminary data.</text>
</comment>
<dbReference type="PROSITE" id="PS50089">
    <property type="entry name" value="ZF_RING_2"/>
    <property type="match status" value="1"/>
</dbReference>
<evidence type="ECO:0000256" key="1">
    <source>
        <dbReference type="PROSITE-ProRule" id="PRU00175"/>
    </source>
</evidence>
<feature type="compositionally biased region" description="Low complexity" evidence="3">
    <location>
        <begin position="314"/>
        <end position="334"/>
    </location>
</feature>
<evidence type="ECO:0000313" key="5">
    <source>
        <dbReference type="EMBL" id="KAF5339736.1"/>
    </source>
</evidence>
<evidence type="ECO:0000313" key="6">
    <source>
        <dbReference type="Proteomes" id="UP000541558"/>
    </source>
</evidence>
<dbReference type="OrthoDB" id="6105938at2759"/>
<proteinExistence type="predicted"/>
<keyword evidence="6" id="KW-1185">Reference proteome</keyword>
<feature type="compositionally biased region" description="Low complexity" evidence="3">
    <location>
        <begin position="258"/>
        <end position="277"/>
    </location>
</feature>
<feature type="compositionally biased region" description="Basic and acidic residues" evidence="3">
    <location>
        <begin position="413"/>
        <end position="425"/>
    </location>
</feature>
<feature type="compositionally biased region" description="Polar residues" evidence="3">
    <location>
        <begin position="285"/>
        <end position="294"/>
    </location>
</feature>
<dbReference type="Proteomes" id="UP000541558">
    <property type="component" value="Unassembled WGS sequence"/>
</dbReference>
<keyword evidence="1" id="KW-0863">Zinc-finger</keyword>
<keyword evidence="1" id="KW-0862">Zinc</keyword>
<name>A0A8H5CER9_9AGAR</name>
<organism evidence="5 6">
    <name type="scientific">Ephemerocybe angulata</name>
    <dbReference type="NCBI Taxonomy" id="980116"/>
    <lineage>
        <taxon>Eukaryota</taxon>
        <taxon>Fungi</taxon>
        <taxon>Dikarya</taxon>
        <taxon>Basidiomycota</taxon>
        <taxon>Agaricomycotina</taxon>
        <taxon>Agaricomycetes</taxon>
        <taxon>Agaricomycetidae</taxon>
        <taxon>Agaricales</taxon>
        <taxon>Agaricineae</taxon>
        <taxon>Psathyrellaceae</taxon>
        <taxon>Ephemerocybe</taxon>
    </lineage>
</organism>
<feature type="region of interest" description="Disordered" evidence="3">
    <location>
        <begin position="240"/>
        <end position="453"/>
    </location>
</feature>
<feature type="domain" description="RING-type" evidence="4">
    <location>
        <begin position="10"/>
        <end position="56"/>
    </location>
</feature>
<dbReference type="AlphaFoldDB" id="A0A8H5CER9"/>
<dbReference type="InterPro" id="IPR013083">
    <property type="entry name" value="Znf_RING/FYVE/PHD"/>
</dbReference>
<sequence>MLTLAHGCSCDVCAEEYGAQRLPHSIPCGHVLCAACCTTIIDKTAPPKAPSCPFCRVPFNAGEIRLIRMDFTTSGWTTPRRLPTVESSTITSDLLARRTERLLSSNDGRTRLDARRLEDKVAKVAAKKCSVEEVSVLHKELEDWLLAEKDDQTSSLYLSAALLRAILMNHMAHSEASKNAKATENGLKSKIEHLERQNEELSDEARRCRSNFMSKTQECQQLRNEISQLKALATTLGVSAHELPPSTPQLPTPPSTSPTPYSTSTSTSSSTSASASAHVSRFHSRSASMSNRPSTPAAVSPISPSRSHTPGMPSPTRTSSASASAAASRPSTPAYGLRTYTPAPAQAPPMPSMPTRYAATPSPMRSSASQHAAHAQQHSSLYASYTPAPLVPPKPRRLSHSQGSSPPKLARSMSEEKAEAHERWLPSDMVGGNGGGEEKKSGRGERPPSRMQGFSSAAYAASRLRDLRVTIYSTLYSAFFSAESLNLLDCLIPSSIACLSLDASLAPTPTPSPPHNPPSGHLPLPRVLDFDFVIMPCILPL</sequence>
<dbReference type="EMBL" id="JAACJK010000006">
    <property type="protein sequence ID" value="KAF5339736.1"/>
    <property type="molecule type" value="Genomic_DNA"/>
</dbReference>
<reference evidence="5 6" key="1">
    <citation type="journal article" date="2020" name="ISME J.">
        <title>Uncovering the hidden diversity of litter-decomposition mechanisms in mushroom-forming fungi.</title>
        <authorList>
            <person name="Floudas D."/>
            <person name="Bentzer J."/>
            <person name="Ahren D."/>
            <person name="Johansson T."/>
            <person name="Persson P."/>
            <person name="Tunlid A."/>
        </authorList>
    </citation>
    <scope>NUCLEOTIDE SEQUENCE [LARGE SCALE GENOMIC DNA]</scope>
    <source>
        <strain evidence="5 6">CBS 175.51</strain>
    </source>
</reference>
<keyword evidence="1" id="KW-0479">Metal-binding</keyword>
<dbReference type="GO" id="GO:0008270">
    <property type="term" value="F:zinc ion binding"/>
    <property type="evidence" value="ECO:0007669"/>
    <property type="project" value="UniProtKB-KW"/>
</dbReference>
<evidence type="ECO:0000256" key="2">
    <source>
        <dbReference type="SAM" id="Coils"/>
    </source>
</evidence>
<dbReference type="InterPro" id="IPR001841">
    <property type="entry name" value="Znf_RING"/>
</dbReference>
<dbReference type="Gene3D" id="3.30.40.10">
    <property type="entry name" value="Zinc/RING finger domain, C3HC4 (zinc finger)"/>
    <property type="match status" value="1"/>
</dbReference>
<protein>
    <recommendedName>
        <fullName evidence="4">RING-type domain-containing protein</fullName>
    </recommendedName>
</protein>
<gene>
    <name evidence="5" type="ORF">D9611_009149</name>
</gene>
<feature type="compositionally biased region" description="Pro residues" evidence="3">
    <location>
        <begin position="245"/>
        <end position="257"/>
    </location>
</feature>